<organism evidence="3 4">
    <name type="scientific">Halorientalis brevis</name>
    <dbReference type="NCBI Taxonomy" id="1126241"/>
    <lineage>
        <taxon>Archaea</taxon>
        <taxon>Methanobacteriati</taxon>
        <taxon>Methanobacteriota</taxon>
        <taxon>Stenosarchaea group</taxon>
        <taxon>Halobacteria</taxon>
        <taxon>Halobacteriales</taxon>
        <taxon>Haloarculaceae</taxon>
        <taxon>Halorientalis</taxon>
    </lineage>
</organism>
<name>A0ABD6C8Y6_9EURY</name>
<gene>
    <name evidence="3" type="ORF">ACFR9U_07245</name>
</gene>
<keyword evidence="4" id="KW-1185">Reference proteome</keyword>
<feature type="domain" description="TRASH" evidence="2">
    <location>
        <begin position="77"/>
        <end position="117"/>
    </location>
</feature>
<dbReference type="AlphaFoldDB" id="A0ABD6C8Y6"/>
<dbReference type="SMART" id="SM00746">
    <property type="entry name" value="TRASH"/>
    <property type="match status" value="2"/>
</dbReference>
<protein>
    <submittedName>
        <fullName evidence="3">Nitrous oxide reductase accessory protein NosL</fullName>
    </submittedName>
</protein>
<sequence length="365" mass="39503">MTRHADDDTGRPLTRRALLASGASVTALALAGCSESGDGTATSPAETDAGTATDAPTTAGQQDLASPVEPVPEEARCAVCNMYAAKFPEWNAQLTHENGDRKHFCSPGCLTAYHAVPSHFDEAHSQDDVAHAWVRDYTSKEYTDATTAQYVLEETEAHIEAPMGKNPVPFADAADVQSYVDQYDSLTSNDAVPLSAFDVALARRFRPSFLPDTDETAIVEPVSVPDDEECAVCNMMPAKFPDWNAQLSHEDGERAHFCSPGCLAAYSADPGHFSSGQTQDSIVGVWAHCVKSKAQIDGTTAYYVLETNADRSKGPMAMMGNPLPYASEADAQAYVDQYDDLSSDDVIRYQAFTRDVATQYRKKFL</sequence>
<evidence type="ECO:0000313" key="3">
    <source>
        <dbReference type="EMBL" id="MFD1586772.1"/>
    </source>
</evidence>
<evidence type="ECO:0000256" key="1">
    <source>
        <dbReference type="SAM" id="MobiDB-lite"/>
    </source>
</evidence>
<dbReference type="Pfam" id="PF05573">
    <property type="entry name" value="NosL"/>
    <property type="match status" value="2"/>
</dbReference>
<dbReference type="EMBL" id="JBHUDJ010000003">
    <property type="protein sequence ID" value="MFD1586772.1"/>
    <property type="molecule type" value="Genomic_DNA"/>
</dbReference>
<reference evidence="3 4" key="1">
    <citation type="journal article" date="2019" name="Int. J. Syst. Evol. Microbiol.">
        <title>The Global Catalogue of Microorganisms (GCM) 10K type strain sequencing project: providing services to taxonomists for standard genome sequencing and annotation.</title>
        <authorList>
            <consortium name="The Broad Institute Genomics Platform"/>
            <consortium name="The Broad Institute Genome Sequencing Center for Infectious Disease"/>
            <person name="Wu L."/>
            <person name="Ma J."/>
        </authorList>
    </citation>
    <scope>NUCLEOTIDE SEQUENCE [LARGE SCALE GENOMIC DNA]</scope>
    <source>
        <strain evidence="3 4">CGMCC 1.12125</strain>
    </source>
</reference>
<feature type="domain" description="TRASH" evidence="2">
    <location>
        <begin position="230"/>
        <end position="270"/>
    </location>
</feature>
<proteinExistence type="predicted"/>
<comment type="caution">
    <text evidence="3">The sequence shown here is derived from an EMBL/GenBank/DDBJ whole genome shotgun (WGS) entry which is preliminary data.</text>
</comment>
<accession>A0ABD6C8Y6</accession>
<dbReference type="InterPro" id="IPR011017">
    <property type="entry name" value="TRASH_dom"/>
</dbReference>
<evidence type="ECO:0000259" key="2">
    <source>
        <dbReference type="SMART" id="SM00746"/>
    </source>
</evidence>
<feature type="compositionally biased region" description="Low complexity" evidence="1">
    <location>
        <begin position="44"/>
        <end position="60"/>
    </location>
</feature>
<evidence type="ECO:0000313" key="4">
    <source>
        <dbReference type="Proteomes" id="UP001597119"/>
    </source>
</evidence>
<feature type="region of interest" description="Disordered" evidence="1">
    <location>
        <begin position="34"/>
        <end position="70"/>
    </location>
</feature>
<dbReference type="PROSITE" id="PS51257">
    <property type="entry name" value="PROKAR_LIPOPROTEIN"/>
    <property type="match status" value="1"/>
</dbReference>
<dbReference type="InterPro" id="IPR008719">
    <property type="entry name" value="N2O_reductase_NosL"/>
</dbReference>
<dbReference type="PROSITE" id="PS51318">
    <property type="entry name" value="TAT"/>
    <property type="match status" value="1"/>
</dbReference>
<dbReference type="RefSeq" id="WP_247376056.1">
    <property type="nucleotide sequence ID" value="NZ_JALLGV010000001.1"/>
</dbReference>
<dbReference type="PANTHER" id="PTHR41247">
    <property type="entry name" value="HTH-TYPE TRANSCRIPTIONAL REPRESSOR YCNK"/>
    <property type="match status" value="1"/>
</dbReference>
<dbReference type="Proteomes" id="UP001597119">
    <property type="component" value="Unassembled WGS sequence"/>
</dbReference>
<dbReference type="InterPro" id="IPR006311">
    <property type="entry name" value="TAT_signal"/>
</dbReference>
<dbReference type="SUPFAM" id="SSF160387">
    <property type="entry name" value="NosL/MerB-like"/>
    <property type="match status" value="2"/>
</dbReference>
<dbReference type="PANTHER" id="PTHR41247:SF1">
    <property type="entry name" value="HTH-TYPE TRANSCRIPTIONAL REPRESSOR YCNK"/>
    <property type="match status" value="1"/>
</dbReference>